<name>A0A0A9D6E3_ARUDO</name>
<sequence length="84" mass="9227">MLPPFVKASLHYLTPCRTTAWDDVGSSCIGGAWGIQTACSVADGLTSSFEYALYMVLDFCTLLVGCVFDLFFEAIMVESRKKTE</sequence>
<reference evidence="2" key="2">
    <citation type="journal article" date="2015" name="Data Brief">
        <title>Shoot transcriptome of the giant reed, Arundo donax.</title>
        <authorList>
            <person name="Barrero R.A."/>
            <person name="Guerrero F.D."/>
            <person name="Moolhuijzen P."/>
            <person name="Goolsby J.A."/>
            <person name="Tidwell J."/>
            <person name="Bellgard S.E."/>
            <person name="Bellgard M.I."/>
        </authorList>
    </citation>
    <scope>NUCLEOTIDE SEQUENCE</scope>
    <source>
        <tissue evidence="2">Shoot tissue taken approximately 20 cm above the soil surface</tissue>
    </source>
</reference>
<dbReference type="EMBL" id="GBRH01214499">
    <property type="protein sequence ID" value="JAD83396.1"/>
    <property type="molecule type" value="Transcribed_RNA"/>
</dbReference>
<accession>A0A0A9D6E3</accession>
<evidence type="ECO:0000256" key="1">
    <source>
        <dbReference type="SAM" id="Phobius"/>
    </source>
</evidence>
<organism evidence="2">
    <name type="scientific">Arundo donax</name>
    <name type="common">Giant reed</name>
    <name type="synonym">Donax arundinaceus</name>
    <dbReference type="NCBI Taxonomy" id="35708"/>
    <lineage>
        <taxon>Eukaryota</taxon>
        <taxon>Viridiplantae</taxon>
        <taxon>Streptophyta</taxon>
        <taxon>Embryophyta</taxon>
        <taxon>Tracheophyta</taxon>
        <taxon>Spermatophyta</taxon>
        <taxon>Magnoliopsida</taxon>
        <taxon>Liliopsida</taxon>
        <taxon>Poales</taxon>
        <taxon>Poaceae</taxon>
        <taxon>PACMAD clade</taxon>
        <taxon>Arundinoideae</taxon>
        <taxon>Arundineae</taxon>
        <taxon>Arundo</taxon>
    </lineage>
</organism>
<keyword evidence="1" id="KW-0472">Membrane</keyword>
<dbReference type="AlphaFoldDB" id="A0A0A9D6E3"/>
<keyword evidence="1" id="KW-0812">Transmembrane</keyword>
<evidence type="ECO:0000313" key="2">
    <source>
        <dbReference type="EMBL" id="JAD83396.1"/>
    </source>
</evidence>
<protein>
    <submittedName>
        <fullName evidence="2">Uncharacterized protein</fullName>
    </submittedName>
</protein>
<reference evidence="2" key="1">
    <citation type="submission" date="2014-09" db="EMBL/GenBank/DDBJ databases">
        <authorList>
            <person name="Magalhaes I.L.F."/>
            <person name="Oliveira U."/>
            <person name="Santos F.R."/>
            <person name="Vidigal T.H.D.A."/>
            <person name="Brescovit A.D."/>
            <person name="Santos A.J."/>
        </authorList>
    </citation>
    <scope>NUCLEOTIDE SEQUENCE</scope>
    <source>
        <tissue evidence="2">Shoot tissue taken approximately 20 cm above the soil surface</tissue>
    </source>
</reference>
<feature type="transmembrane region" description="Helical" evidence="1">
    <location>
        <begin position="51"/>
        <end position="72"/>
    </location>
</feature>
<proteinExistence type="predicted"/>
<keyword evidence="1" id="KW-1133">Transmembrane helix</keyword>